<keyword evidence="3" id="KW-1185">Reference proteome</keyword>
<protein>
    <submittedName>
        <fullName evidence="2">Uncharacterized protein</fullName>
    </submittedName>
</protein>
<organism evidence="2 3">
    <name type="scientific">Hibiscus sabdariffa</name>
    <name type="common">roselle</name>
    <dbReference type="NCBI Taxonomy" id="183260"/>
    <lineage>
        <taxon>Eukaryota</taxon>
        <taxon>Viridiplantae</taxon>
        <taxon>Streptophyta</taxon>
        <taxon>Embryophyta</taxon>
        <taxon>Tracheophyta</taxon>
        <taxon>Spermatophyta</taxon>
        <taxon>Magnoliopsida</taxon>
        <taxon>eudicotyledons</taxon>
        <taxon>Gunneridae</taxon>
        <taxon>Pentapetalae</taxon>
        <taxon>rosids</taxon>
        <taxon>malvids</taxon>
        <taxon>Malvales</taxon>
        <taxon>Malvaceae</taxon>
        <taxon>Malvoideae</taxon>
        <taxon>Hibiscus</taxon>
    </lineage>
</organism>
<reference evidence="2 3" key="1">
    <citation type="journal article" date="2024" name="G3 (Bethesda)">
        <title>Genome assembly of Hibiscus sabdariffa L. provides insights into metabolisms of medicinal natural products.</title>
        <authorList>
            <person name="Kim T."/>
        </authorList>
    </citation>
    <scope>NUCLEOTIDE SEQUENCE [LARGE SCALE GENOMIC DNA]</scope>
    <source>
        <strain evidence="2">TK-2024</strain>
        <tissue evidence="2">Old leaves</tissue>
    </source>
</reference>
<dbReference type="Proteomes" id="UP001472677">
    <property type="component" value="Unassembled WGS sequence"/>
</dbReference>
<feature type="compositionally biased region" description="Basic and acidic residues" evidence="1">
    <location>
        <begin position="192"/>
        <end position="201"/>
    </location>
</feature>
<evidence type="ECO:0000256" key="1">
    <source>
        <dbReference type="SAM" id="MobiDB-lite"/>
    </source>
</evidence>
<comment type="caution">
    <text evidence="2">The sequence shown here is derived from an EMBL/GenBank/DDBJ whole genome shotgun (WGS) entry which is preliminary data.</text>
</comment>
<gene>
    <name evidence="2" type="ORF">V6N12_065156</name>
</gene>
<evidence type="ECO:0000313" key="3">
    <source>
        <dbReference type="Proteomes" id="UP001472677"/>
    </source>
</evidence>
<name>A0ABR2G809_9ROSI</name>
<sequence length="201" mass="21539">MYIYFVAYRISAIFLGAGDPLGAPSAHATFVHTDPLRAVPEPAKVSSPLAVANATTCLDEGEDDVVPKKVVVGTRGLNDVFVVDNSGRLHVAESVLLGDEHDVFVSEVSHAVDAPVTAAPAFDAIEEWLAENDDPDAPVQDEPPVKIHAKRSSSGSDPSKVKRARYTITSSLPKDLRVSKARMSSSKNSLAKVDRQPRRGK</sequence>
<dbReference type="EMBL" id="JBBPBM010000002">
    <property type="protein sequence ID" value="KAK8596676.1"/>
    <property type="molecule type" value="Genomic_DNA"/>
</dbReference>
<feature type="region of interest" description="Disordered" evidence="1">
    <location>
        <begin position="133"/>
        <end position="201"/>
    </location>
</feature>
<evidence type="ECO:0000313" key="2">
    <source>
        <dbReference type="EMBL" id="KAK8596676.1"/>
    </source>
</evidence>
<proteinExistence type="predicted"/>
<accession>A0ABR2G809</accession>